<comment type="caution">
    <text evidence="1">The sequence shown here is derived from an EMBL/GenBank/DDBJ whole genome shotgun (WGS) entry which is preliminary data.</text>
</comment>
<dbReference type="EMBL" id="JAPIUZ010000005">
    <property type="protein sequence ID" value="MCX2564309.1"/>
    <property type="molecule type" value="Genomic_DNA"/>
</dbReference>
<gene>
    <name evidence="1" type="ORF">OQ497_10100</name>
</gene>
<protein>
    <submittedName>
        <fullName evidence="1">Uncharacterized protein</fullName>
    </submittedName>
</protein>
<reference evidence="1 2" key="1">
    <citation type="submission" date="2022-11" db="EMBL/GenBank/DDBJ databases">
        <title>Genome sequencing of Acetobacter type strain.</title>
        <authorList>
            <person name="Heo J."/>
            <person name="Lee D."/>
            <person name="Han B.-H."/>
            <person name="Hong S.-B."/>
            <person name="Kwon S.-W."/>
        </authorList>
    </citation>
    <scope>NUCLEOTIDE SEQUENCE [LARGE SCALE GENOMIC DNA]</scope>
    <source>
        <strain evidence="1 2">KACC 21253</strain>
    </source>
</reference>
<evidence type="ECO:0000313" key="2">
    <source>
        <dbReference type="Proteomes" id="UP001301152"/>
    </source>
</evidence>
<name>A0ABT3QG97_9PROT</name>
<keyword evidence="2" id="KW-1185">Reference proteome</keyword>
<dbReference type="RefSeq" id="WP_143216341.1">
    <property type="nucleotide sequence ID" value="NZ_JAERLA010000007.1"/>
</dbReference>
<evidence type="ECO:0000313" key="1">
    <source>
        <dbReference type="EMBL" id="MCX2564309.1"/>
    </source>
</evidence>
<accession>A0ABT3QG97</accession>
<dbReference type="Proteomes" id="UP001301152">
    <property type="component" value="Unassembled WGS sequence"/>
</dbReference>
<organism evidence="1 2">
    <name type="scientific">Acetobacter thailandicus</name>
    <dbReference type="NCBI Taxonomy" id="1502842"/>
    <lineage>
        <taxon>Bacteria</taxon>
        <taxon>Pseudomonadati</taxon>
        <taxon>Pseudomonadota</taxon>
        <taxon>Alphaproteobacteria</taxon>
        <taxon>Acetobacterales</taxon>
        <taxon>Acetobacteraceae</taxon>
        <taxon>Acetobacter</taxon>
    </lineage>
</organism>
<sequence length="366" mass="41632">MALYGLTCQLTRAFILNDTIEEIATIISDGIFQDRDIKHVIQMRVEKDWEDYSHSVLSPVKYEDNLLAPSAILSKAKNKFGYLLSSALILCDENNMPYSKEEIRTIAKKDFNIYLYWKSDFINIREYDTLTLSLIDFSLSLKATFFVGTCKSTFSCFAAFEKYCKERHDTLNHFIYNGQTPELEERFDNGTSTDSRIATKNFFGRKCLMPRHEKEIALPVRLSAHISNIGDFHTQSSVASFPESTPVVVGYFENTARFRIEGFELHINPENLRIRYKAVLLNGRISDWVANGVYCGTRGEGMPLVGFAIEIAGPESLELDCVYAAQFSSGEIVTEVKNGEMCRSTSGIEKLISMQVSFRKKKFKNS</sequence>
<proteinExistence type="predicted"/>